<gene>
    <name evidence="11" type="ORF">ACE1CC_20700</name>
</gene>
<dbReference type="EC" id="2.7.13.3" evidence="3"/>
<keyword evidence="7" id="KW-0902">Two-component regulatory system</keyword>
<dbReference type="InterPro" id="IPR003594">
    <property type="entry name" value="HATPase_dom"/>
</dbReference>
<dbReference type="CDD" id="cd06225">
    <property type="entry name" value="HAMP"/>
    <property type="match status" value="1"/>
</dbReference>
<dbReference type="InterPro" id="IPR005467">
    <property type="entry name" value="His_kinase_dom"/>
</dbReference>
<keyword evidence="12" id="KW-1185">Reference proteome</keyword>
<dbReference type="SUPFAM" id="SSF47384">
    <property type="entry name" value="Homodimeric domain of signal transducing histidine kinase"/>
    <property type="match status" value="1"/>
</dbReference>
<dbReference type="EMBL" id="JBHFNQ010000161">
    <property type="protein sequence ID" value="MFB2879281.1"/>
    <property type="molecule type" value="Genomic_DNA"/>
</dbReference>
<dbReference type="InterPro" id="IPR036890">
    <property type="entry name" value="HATPase_C_sf"/>
</dbReference>
<keyword evidence="6" id="KW-0418">Kinase</keyword>
<evidence type="ECO:0000256" key="3">
    <source>
        <dbReference type="ARBA" id="ARBA00012438"/>
    </source>
</evidence>
<sequence length="600" mass="66818">MNSNSPIPGHQKIAPHSRKFWTNKFNLGKNAVSRLSISTKIRCGYALALSIAVLGTIIGMGLGNYYEEAFRNEAEKWHETGVLLNDLQIAVLQARLHQQQLVALLEKPQDFQNEHSDFIEQILNVKLLLQKAKNSLKTQQITGANAFFTTYEQVIEDYLLQTESVIKEIKKSSLNPKEITQLQQSLLNLTISEPVLKFDDYSTKLAVIASQAFREESIAENNVELGEELQMGITISSMFVSVILAIFLAIYTSRAIARPLKATTEIAQKVTQDDNFDLQAPVTTSDEVGVLTISLNQLISRVKHLLEEQKSAAIRQEELQKVQLLQSEKMSSLGRMVAGIAHEINNPVNFIYGNLVHASEYVTDLLDILAAYEQELTQPSLALQEKAEEIDLEFLQEDLPKTLQSMTVGAERIRQIVLSLKDFSRLDEAEAQLVDLHACINSTLLILHNRIKKGIKVVLNYGDIPKVTGYTGFLYQVFMNLISNAIDALEESKTTENTQDKELLITTERLDHNWVMVRIADNGCGVCPENMEKIFDTFFTTKPRGIGTGLGLAITRQIVEEKHGGKITCTSEVGKGTEFAIVLPTTPSPEKASVSSLSGL</sequence>
<dbReference type="GO" id="GO:0005524">
    <property type="term" value="F:ATP binding"/>
    <property type="evidence" value="ECO:0007669"/>
    <property type="project" value="UniProtKB-KW"/>
</dbReference>
<dbReference type="SUPFAM" id="SSF158472">
    <property type="entry name" value="HAMP domain-like"/>
    <property type="match status" value="1"/>
</dbReference>
<dbReference type="Gene3D" id="6.10.340.10">
    <property type="match status" value="1"/>
</dbReference>
<keyword evidence="8" id="KW-0472">Membrane</keyword>
<dbReference type="InterPro" id="IPR004358">
    <property type="entry name" value="Sig_transdc_His_kin-like_C"/>
</dbReference>
<evidence type="ECO:0000256" key="2">
    <source>
        <dbReference type="ARBA" id="ARBA00004370"/>
    </source>
</evidence>
<dbReference type="SMART" id="SM00304">
    <property type="entry name" value="HAMP"/>
    <property type="match status" value="1"/>
</dbReference>
<dbReference type="InterPro" id="IPR003660">
    <property type="entry name" value="HAMP_dom"/>
</dbReference>
<accession>A0ABV4XAH7</accession>
<comment type="caution">
    <text evidence="11">The sequence shown here is derived from an EMBL/GenBank/DDBJ whole genome shotgun (WGS) entry which is preliminary data.</text>
</comment>
<evidence type="ECO:0000259" key="10">
    <source>
        <dbReference type="PROSITE" id="PS50885"/>
    </source>
</evidence>
<dbReference type="PROSITE" id="PS50109">
    <property type="entry name" value="HIS_KIN"/>
    <property type="match status" value="1"/>
</dbReference>
<evidence type="ECO:0000256" key="1">
    <source>
        <dbReference type="ARBA" id="ARBA00000085"/>
    </source>
</evidence>
<comment type="catalytic activity">
    <reaction evidence="1">
        <text>ATP + protein L-histidine = ADP + protein N-phospho-L-histidine.</text>
        <dbReference type="EC" id="2.7.13.3"/>
    </reaction>
</comment>
<name>A0ABV4XAH7_9CYAN</name>
<dbReference type="InterPro" id="IPR003661">
    <property type="entry name" value="HisK_dim/P_dom"/>
</dbReference>
<dbReference type="SMART" id="SM00388">
    <property type="entry name" value="HisKA"/>
    <property type="match status" value="1"/>
</dbReference>
<dbReference type="Gene3D" id="1.10.287.130">
    <property type="match status" value="1"/>
</dbReference>
<feature type="domain" description="HAMP" evidence="10">
    <location>
        <begin position="254"/>
        <end position="307"/>
    </location>
</feature>
<dbReference type="RefSeq" id="WP_413272325.1">
    <property type="nucleotide sequence ID" value="NZ_JBHFNQ010000161.1"/>
</dbReference>
<comment type="subcellular location">
    <subcellularLocation>
        <location evidence="2">Membrane</location>
    </subcellularLocation>
</comment>
<dbReference type="CDD" id="cd00082">
    <property type="entry name" value="HisKA"/>
    <property type="match status" value="1"/>
</dbReference>
<feature type="transmembrane region" description="Helical" evidence="8">
    <location>
        <begin position="231"/>
        <end position="251"/>
    </location>
</feature>
<dbReference type="PROSITE" id="PS50885">
    <property type="entry name" value="HAMP"/>
    <property type="match status" value="1"/>
</dbReference>
<dbReference type="Gene3D" id="3.30.565.10">
    <property type="entry name" value="Histidine kinase-like ATPase, C-terminal domain"/>
    <property type="match status" value="1"/>
</dbReference>
<keyword evidence="8" id="KW-1133">Transmembrane helix</keyword>
<keyword evidence="11" id="KW-0547">Nucleotide-binding</keyword>
<dbReference type="PANTHER" id="PTHR43065">
    <property type="entry name" value="SENSOR HISTIDINE KINASE"/>
    <property type="match status" value="1"/>
</dbReference>
<dbReference type="PANTHER" id="PTHR43065:SF50">
    <property type="entry name" value="HISTIDINE KINASE"/>
    <property type="match status" value="1"/>
</dbReference>
<evidence type="ECO:0000256" key="5">
    <source>
        <dbReference type="ARBA" id="ARBA00022679"/>
    </source>
</evidence>
<feature type="transmembrane region" description="Helical" evidence="8">
    <location>
        <begin position="43"/>
        <end position="66"/>
    </location>
</feature>
<organism evidence="11 12">
    <name type="scientific">Floridaenema aerugineum BLCC-F46</name>
    <dbReference type="NCBI Taxonomy" id="3153654"/>
    <lineage>
        <taxon>Bacteria</taxon>
        <taxon>Bacillati</taxon>
        <taxon>Cyanobacteriota</taxon>
        <taxon>Cyanophyceae</taxon>
        <taxon>Oscillatoriophycideae</taxon>
        <taxon>Aerosakkonematales</taxon>
        <taxon>Aerosakkonemataceae</taxon>
        <taxon>Floridanema</taxon>
        <taxon>Floridanema aerugineum</taxon>
    </lineage>
</organism>
<dbReference type="PRINTS" id="PR00344">
    <property type="entry name" value="BCTRLSENSOR"/>
</dbReference>
<evidence type="ECO:0000259" key="9">
    <source>
        <dbReference type="PROSITE" id="PS50109"/>
    </source>
</evidence>
<evidence type="ECO:0000313" key="11">
    <source>
        <dbReference type="EMBL" id="MFB2879281.1"/>
    </source>
</evidence>
<protein>
    <recommendedName>
        <fullName evidence="3">histidine kinase</fullName>
        <ecNumber evidence="3">2.7.13.3</ecNumber>
    </recommendedName>
</protein>
<proteinExistence type="predicted"/>
<reference evidence="11 12" key="1">
    <citation type="submission" date="2024-09" db="EMBL/GenBank/DDBJ databases">
        <title>Floridaenema gen nov. (Aerosakkonemataceae, Aerosakkonematales ord. nov., Cyanobacteria) from benthic tropical and subtropical fresh waters, with the description of four new species.</title>
        <authorList>
            <person name="Moretto J.A."/>
            <person name="Berthold D.E."/>
            <person name="Lefler F.W."/>
            <person name="Huang I.-S."/>
            <person name="Laughinghouse H. IV."/>
        </authorList>
    </citation>
    <scope>NUCLEOTIDE SEQUENCE [LARGE SCALE GENOMIC DNA]</scope>
    <source>
        <strain evidence="11 12">BLCC-F46</strain>
    </source>
</reference>
<evidence type="ECO:0000256" key="6">
    <source>
        <dbReference type="ARBA" id="ARBA00022777"/>
    </source>
</evidence>
<keyword evidence="8" id="KW-0812">Transmembrane</keyword>
<dbReference type="SUPFAM" id="SSF55874">
    <property type="entry name" value="ATPase domain of HSP90 chaperone/DNA topoisomerase II/histidine kinase"/>
    <property type="match status" value="1"/>
</dbReference>
<dbReference type="Proteomes" id="UP001576774">
    <property type="component" value="Unassembled WGS sequence"/>
</dbReference>
<dbReference type="InterPro" id="IPR036097">
    <property type="entry name" value="HisK_dim/P_sf"/>
</dbReference>
<dbReference type="SMART" id="SM00387">
    <property type="entry name" value="HATPase_c"/>
    <property type="match status" value="1"/>
</dbReference>
<keyword evidence="4" id="KW-0597">Phosphoprotein</keyword>
<dbReference type="Pfam" id="PF02518">
    <property type="entry name" value="HATPase_c"/>
    <property type="match status" value="1"/>
</dbReference>
<evidence type="ECO:0000256" key="8">
    <source>
        <dbReference type="SAM" id="Phobius"/>
    </source>
</evidence>
<dbReference type="Pfam" id="PF00672">
    <property type="entry name" value="HAMP"/>
    <property type="match status" value="1"/>
</dbReference>
<feature type="domain" description="Histidine kinase" evidence="9">
    <location>
        <begin position="339"/>
        <end position="587"/>
    </location>
</feature>
<keyword evidence="11" id="KW-0067">ATP-binding</keyword>
<evidence type="ECO:0000313" key="12">
    <source>
        <dbReference type="Proteomes" id="UP001576774"/>
    </source>
</evidence>
<evidence type="ECO:0000256" key="7">
    <source>
        <dbReference type="ARBA" id="ARBA00023012"/>
    </source>
</evidence>
<evidence type="ECO:0000256" key="4">
    <source>
        <dbReference type="ARBA" id="ARBA00022553"/>
    </source>
</evidence>
<keyword evidence="5" id="KW-0808">Transferase</keyword>